<evidence type="ECO:0000313" key="2">
    <source>
        <dbReference type="EMBL" id="EXJ75456.1"/>
    </source>
</evidence>
<dbReference type="HOGENOM" id="CLU_012494_20_0_1"/>
<organism evidence="2 3">
    <name type="scientific">Cladophialophora psammophila CBS 110553</name>
    <dbReference type="NCBI Taxonomy" id="1182543"/>
    <lineage>
        <taxon>Eukaryota</taxon>
        <taxon>Fungi</taxon>
        <taxon>Dikarya</taxon>
        <taxon>Ascomycota</taxon>
        <taxon>Pezizomycotina</taxon>
        <taxon>Eurotiomycetes</taxon>
        <taxon>Chaetothyriomycetidae</taxon>
        <taxon>Chaetothyriales</taxon>
        <taxon>Herpotrichiellaceae</taxon>
        <taxon>Cladophialophora</taxon>
    </lineage>
</organism>
<dbReference type="RefSeq" id="XP_007740958.1">
    <property type="nucleotide sequence ID" value="XM_007742768.1"/>
</dbReference>
<dbReference type="Gene3D" id="3.40.50.1820">
    <property type="entry name" value="alpha/beta hydrolase"/>
    <property type="match status" value="1"/>
</dbReference>
<dbReference type="STRING" id="1182543.W9XET4"/>
<reference evidence="2 3" key="1">
    <citation type="submission" date="2013-03" db="EMBL/GenBank/DDBJ databases">
        <title>The Genome Sequence of Cladophialophora psammophila CBS 110553.</title>
        <authorList>
            <consortium name="The Broad Institute Genomics Platform"/>
            <person name="Cuomo C."/>
            <person name="de Hoog S."/>
            <person name="Gorbushina A."/>
            <person name="Walker B."/>
            <person name="Young S.K."/>
            <person name="Zeng Q."/>
            <person name="Gargeya S."/>
            <person name="Fitzgerald M."/>
            <person name="Haas B."/>
            <person name="Abouelleil A."/>
            <person name="Allen A.W."/>
            <person name="Alvarado L."/>
            <person name="Arachchi H.M."/>
            <person name="Berlin A.M."/>
            <person name="Chapman S.B."/>
            <person name="Gainer-Dewar J."/>
            <person name="Goldberg J."/>
            <person name="Griggs A."/>
            <person name="Gujja S."/>
            <person name="Hansen M."/>
            <person name="Howarth C."/>
            <person name="Imamovic A."/>
            <person name="Ireland A."/>
            <person name="Larimer J."/>
            <person name="McCowan C."/>
            <person name="Murphy C."/>
            <person name="Pearson M."/>
            <person name="Poon T.W."/>
            <person name="Priest M."/>
            <person name="Roberts A."/>
            <person name="Saif S."/>
            <person name="Shea T."/>
            <person name="Sisk P."/>
            <person name="Sykes S."/>
            <person name="Wortman J."/>
            <person name="Nusbaum C."/>
            <person name="Birren B."/>
        </authorList>
    </citation>
    <scope>NUCLEOTIDE SEQUENCE [LARGE SCALE GENOMIC DNA]</scope>
    <source>
        <strain evidence="2 3">CBS 110553</strain>
    </source>
</reference>
<dbReference type="AlphaFoldDB" id="W9XET4"/>
<keyword evidence="3" id="KW-1185">Reference proteome</keyword>
<dbReference type="Pfam" id="PF07859">
    <property type="entry name" value="Abhydrolase_3"/>
    <property type="match status" value="1"/>
</dbReference>
<dbReference type="Proteomes" id="UP000019471">
    <property type="component" value="Unassembled WGS sequence"/>
</dbReference>
<accession>W9XET4</accession>
<gene>
    <name evidence="2" type="ORF">A1O5_02152</name>
</gene>
<sequence>MFLSGYKPKDSDSVRWAVFNHPQGHQGLPAALFQIDGMDPLRDEALIYERVLRDECGVKTKSYVYPGAPHGHWAFFPFLKSSNKFRVEQIEGMGWLLGKTPVLTNVVTSAKATNV</sequence>
<dbReference type="InterPro" id="IPR013094">
    <property type="entry name" value="AB_hydrolase_3"/>
</dbReference>
<protein>
    <recommendedName>
        <fullName evidence="1">Alpha/beta hydrolase fold-3 domain-containing protein</fullName>
    </recommendedName>
</protein>
<evidence type="ECO:0000259" key="1">
    <source>
        <dbReference type="Pfam" id="PF07859"/>
    </source>
</evidence>
<dbReference type="SUPFAM" id="SSF53474">
    <property type="entry name" value="alpha/beta-Hydrolases"/>
    <property type="match status" value="1"/>
</dbReference>
<evidence type="ECO:0000313" key="3">
    <source>
        <dbReference type="Proteomes" id="UP000019471"/>
    </source>
</evidence>
<dbReference type="InterPro" id="IPR029058">
    <property type="entry name" value="AB_hydrolase_fold"/>
</dbReference>
<proteinExistence type="predicted"/>
<dbReference type="GeneID" id="19186885"/>
<name>W9XET4_9EURO</name>
<dbReference type="EMBL" id="AMGX01000002">
    <property type="protein sequence ID" value="EXJ75456.1"/>
    <property type="molecule type" value="Genomic_DNA"/>
</dbReference>
<dbReference type="OrthoDB" id="408631at2759"/>
<feature type="domain" description="Alpha/beta hydrolase fold-3" evidence="1">
    <location>
        <begin position="8"/>
        <end position="72"/>
    </location>
</feature>
<dbReference type="GO" id="GO:0016787">
    <property type="term" value="F:hydrolase activity"/>
    <property type="evidence" value="ECO:0007669"/>
    <property type="project" value="InterPro"/>
</dbReference>
<dbReference type="eggNOG" id="KOG1515">
    <property type="taxonomic scope" value="Eukaryota"/>
</dbReference>
<comment type="caution">
    <text evidence="2">The sequence shown here is derived from an EMBL/GenBank/DDBJ whole genome shotgun (WGS) entry which is preliminary data.</text>
</comment>